<evidence type="ECO:0000256" key="2">
    <source>
        <dbReference type="ARBA" id="ARBA00030004"/>
    </source>
</evidence>
<sequence>MDIVKSINISVDVVLDKLDCAYFAVILKLEFKTGKLLVCIVFGDTLFAAMLSLVSPLLKK</sequence>
<evidence type="ECO:0000256" key="3">
    <source>
        <dbReference type="SAM" id="Phobius"/>
    </source>
</evidence>
<dbReference type="InterPro" id="IPR006784">
    <property type="entry name" value="Coronavirus_Orf3"/>
</dbReference>
<dbReference type="Pfam" id="PF04694">
    <property type="entry name" value="Corona_3"/>
    <property type="match status" value="1"/>
</dbReference>
<evidence type="ECO:0000313" key="5">
    <source>
        <dbReference type="EMBL" id="AAF02715.1"/>
    </source>
</evidence>
<protein>
    <recommendedName>
        <fullName evidence="1">Non-structural protein 3a</fullName>
    </recommendedName>
    <alternativeName>
        <fullName evidence="2">Accessory protein 3a</fullName>
    </alternativeName>
</protein>
<proteinExistence type="predicted"/>
<dbReference type="EMBL" id="AF179887">
    <property type="protein sequence ID" value="AAF02713.1"/>
    <property type="molecule type" value="Genomic_RNA"/>
</dbReference>
<feature type="transmembrane region" description="Helical" evidence="3">
    <location>
        <begin position="36"/>
        <end position="58"/>
    </location>
</feature>
<evidence type="ECO:0000256" key="1">
    <source>
        <dbReference type="ARBA" id="ARBA00019813"/>
    </source>
</evidence>
<reference evidence="5" key="1">
    <citation type="journal article" date="2000" name="Arch. Virol.">
        <title>Molecular characterization and pathogenesis of transmissible gastroenteritis coronavirus (TGEV) and porcine respiratory coronavirus (PRCV) field isolates co-circulating in a swine herd.</title>
        <authorList>
            <person name="Kim L."/>
            <person name="Hayes J."/>
            <person name="Lewis P."/>
            <person name="Parwani A.V."/>
            <person name="Chang K.O."/>
            <person name="Saif L.J."/>
        </authorList>
    </citation>
    <scope>NUCLEOTIDE SEQUENCE</scope>
    <source>
        <strain evidence="4">BW126</strain>
        <strain evidence="5">BW154</strain>
    </source>
</reference>
<keyword evidence="3" id="KW-0812">Transmembrane</keyword>
<accession>Q9PX76</accession>
<evidence type="ECO:0000313" key="4">
    <source>
        <dbReference type="EMBL" id="AAF02713.1"/>
    </source>
</evidence>
<name>Q9PX76_TGEV</name>
<keyword evidence="3" id="KW-0472">Membrane</keyword>
<keyword evidence="3" id="KW-1133">Transmembrane helix</keyword>
<dbReference type="EMBL" id="AF179888">
    <property type="protein sequence ID" value="AAF02715.1"/>
    <property type="molecule type" value="Genomic_RNA"/>
</dbReference>
<organism evidence="5">
    <name type="scientific">Porcine respiratory coronavirus</name>
    <dbReference type="NCBI Taxonomy" id="11146"/>
    <lineage>
        <taxon>Viruses</taxon>
        <taxon>Riboviria</taxon>
        <taxon>Orthornavirae</taxon>
        <taxon>Pisuviricota</taxon>
        <taxon>Pisoniviricetes</taxon>
        <taxon>Nidovirales</taxon>
        <taxon>Cornidovirineae</taxon>
        <taxon>Coronaviridae</taxon>
        <taxon>Orthocoronavirinae</taxon>
        <taxon>Alphacoronavirus</taxon>
        <taxon>Tegacovirus</taxon>
        <taxon>Alphacoronavirus suis</taxon>
        <taxon>Alphacoronavirus 1</taxon>
    </lineage>
</organism>